<feature type="transmembrane region" description="Helical" evidence="6">
    <location>
        <begin position="120"/>
        <end position="141"/>
    </location>
</feature>
<comment type="subcellular location">
    <subcellularLocation>
        <location evidence="1">Cell membrane</location>
        <topology evidence="1">Multi-pass membrane protein</topology>
    </subcellularLocation>
</comment>
<evidence type="ECO:0000256" key="1">
    <source>
        <dbReference type="ARBA" id="ARBA00004651"/>
    </source>
</evidence>
<feature type="transmembrane region" description="Helical" evidence="6">
    <location>
        <begin position="448"/>
        <end position="467"/>
    </location>
</feature>
<dbReference type="EMBL" id="UINC01001735">
    <property type="protein sequence ID" value="SUZ87654.1"/>
    <property type="molecule type" value="Genomic_DNA"/>
</dbReference>
<feature type="transmembrane region" description="Helical" evidence="6">
    <location>
        <begin position="391"/>
        <end position="413"/>
    </location>
</feature>
<feature type="transmembrane region" description="Helical" evidence="6">
    <location>
        <begin position="176"/>
        <end position="198"/>
    </location>
</feature>
<dbReference type="PANTHER" id="PTHR30250:SF11">
    <property type="entry name" value="O-ANTIGEN TRANSPORTER-RELATED"/>
    <property type="match status" value="1"/>
</dbReference>
<dbReference type="InterPro" id="IPR050833">
    <property type="entry name" value="Poly_Biosynth_Transport"/>
</dbReference>
<keyword evidence="4 6" id="KW-1133">Transmembrane helix</keyword>
<name>A0A381R8X3_9ZZZZ</name>
<keyword evidence="3 6" id="KW-0812">Transmembrane</keyword>
<keyword evidence="2" id="KW-1003">Cell membrane</keyword>
<feature type="transmembrane region" description="Helical" evidence="6">
    <location>
        <begin position="42"/>
        <end position="63"/>
    </location>
</feature>
<dbReference type="Pfam" id="PF01943">
    <property type="entry name" value="Polysacc_synt"/>
    <property type="match status" value="1"/>
</dbReference>
<evidence type="ECO:0000256" key="6">
    <source>
        <dbReference type="SAM" id="Phobius"/>
    </source>
</evidence>
<evidence type="ECO:0000256" key="4">
    <source>
        <dbReference type="ARBA" id="ARBA00022989"/>
    </source>
</evidence>
<feature type="transmembrane region" description="Helical" evidence="6">
    <location>
        <begin position="218"/>
        <end position="235"/>
    </location>
</feature>
<gene>
    <name evidence="7" type="ORF">METZ01_LOCUS40508</name>
</gene>
<feature type="transmembrane region" description="Helical" evidence="6">
    <location>
        <begin position="331"/>
        <end position="352"/>
    </location>
</feature>
<feature type="transmembrane region" description="Helical" evidence="6">
    <location>
        <begin position="148"/>
        <end position="170"/>
    </location>
</feature>
<dbReference type="AlphaFoldDB" id="A0A381R8X3"/>
<reference evidence="7" key="1">
    <citation type="submission" date="2018-05" db="EMBL/GenBank/DDBJ databases">
        <authorList>
            <person name="Lanie J.A."/>
            <person name="Ng W.-L."/>
            <person name="Kazmierczak K.M."/>
            <person name="Andrzejewski T.M."/>
            <person name="Davidsen T.M."/>
            <person name="Wayne K.J."/>
            <person name="Tettelin H."/>
            <person name="Glass J.I."/>
            <person name="Rusch D."/>
            <person name="Podicherti R."/>
            <person name="Tsui H.-C.T."/>
            <person name="Winkler M.E."/>
        </authorList>
    </citation>
    <scope>NUCLEOTIDE SEQUENCE</scope>
</reference>
<feature type="transmembrane region" description="Helical" evidence="6">
    <location>
        <begin position="12"/>
        <end position="30"/>
    </location>
</feature>
<accession>A0A381R8X3</accession>
<evidence type="ECO:0000256" key="5">
    <source>
        <dbReference type="ARBA" id="ARBA00023136"/>
    </source>
</evidence>
<feature type="transmembrane region" description="Helical" evidence="6">
    <location>
        <begin position="293"/>
        <end position="311"/>
    </location>
</feature>
<feature type="transmembrane region" description="Helical" evidence="6">
    <location>
        <begin position="364"/>
        <end position="385"/>
    </location>
</feature>
<sequence length="487" mass="56304">MQKEIISLSKNTLIYGLGHILARVVTFLLLPLYTNVFTPDEYGIISLAYVIMGFMSVVMHYGLDAALMKRYIQSDLTEKTIYFSSAWVSFFITSISFGVVITFLRKFFSPILLGTNDDRLILLVGWIIALDVMWSIPQLIFRAEEKPFAYIVFSLTNVIGSLLLNILFVLQFKMGVYGVLLSNFIISTILFIVTIPFIYNRINFKKASIYSWRKMMKFGLPLLPSGVFAMIMELADRYILKQMTDLYTVGIYSSGYKLGMLMMLIVMGFNMAWQPFFLKMGGENEYKPLYARINSYVFALLGFIWVILLLWVDNIVRMKFGGISLYGEQYWSSTLIVPWISLGYVFYGLYLMQLPGVFHQEKSLWIAISRAIGAISNIIFNLYLIPIYGGQGAAIATCISFIIMFIIMFMVNSRLFPISYEWGRIIRIMFTMGIISFLYYISSHDYTNKFILTLYYPFALLLTGFLYKSEIKIIKKTINIWPKEQKR</sequence>
<evidence type="ECO:0000256" key="2">
    <source>
        <dbReference type="ARBA" id="ARBA00022475"/>
    </source>
</evidence>
<feature type="transmembrane region" description="Helical" evidence="6">
    <location>
        <begin position="425"/>
        <end position="442"/>
    </location>
</feature>
<dbReference type="PANTHER" id="PTHR30250">
    <property type="entry name" value="PST FAMILY PREDICTED COLANIC ACID TRANSPORTER"/>
    <property type="match status" value="1"/>
</dbReference>
<protein>
    <submittedName>
        <fullName evidence="7">Uncharacterized protein</fullName>
    </submittedName>
</protein>
<proteinExistence type="predicted"/>
<keyword evidence="5 6" id="KW-0472">Membrane</keyword>
<dbReference type="GO" id="GO:0005886">
    <property type="term" value="C:plasma membrane"/>
    <property type="evidence" value="ECO:0007669"/>
    <property type="project" value="UniProtKB-SubCell"/>
</dbReference>
<organism evidence="7">
    <name type="scientific">marine metagenome</name>
    <dbReference type="NCBI Taxonomy" id="408172"/>
    <lineage>
        <taxon>unclassified sequences</taxon>
        <taxon>metagenomes</taxon>
        <taxon>ecological metagenomes</taxon>
    </lineage>
</organism>
<feature type="transmembrane region" description="Helical" evidence="6">
    <location>
        <begin position="255"/>
        <end position="273"/>
    </location>
</feature>
<evidence type="ECO:0000256" key="3">
    <source>
        <dbReference type="ARBA" id="ARBA00022692"/>
    </source>
</evidence>
<dbReference type="InterPro" id="IPR002797">
    <property type="entry name" value="Polysacc_synth"/>
</dbReference>
<feature type="transmembrane region" description="Helical" evidence="6">
    <location>
        <begin position="84"/>
        <end position="108"/>
    </location>
</feature>
<evidence type="ECO:0000313" key="7">
    <source>
        <dbReference type="EMBL" id="SUZ87654.1"/>
    </source>
</evidence>